<organism evidence="4 5">
    <name type="scientific">Paenibacillus segetis</name>
    <dbReference type="NCBI Taxonomy" id="1325360"/>
    <lineage>
        <taxon>Bacteria</taxon>
        <taxon>Bacillati</taxon>
        <taxon>Bacillota</taxon>
        <taxon>Bacilli</taxon>
        <taxon>Bacillales</taxon>
        <taxon>Paenibacillaceae</taxon>
        <taxon>Paenibacillus</taxon>
    </lineage>
</organism>
<dbReference type="InterPro" id="IPR023188">
    <property type="entry name" value="DPS_DNA-bd_CS"/>
</dbReference>
<dbReference type="PROSITE" id="PS00818">
    <property type="entry name" value="DPS_1"/>
    <property type="match status" value="1"/>
</dbReference>
<dbReference type="PANTHER" id="PTHR42932:SF1">
    <property type="entry name" value="GENERAL STRESS PROTEIN 20U"/>
    <property type="match status" value="1"/>
</dbReference>
<evidence type="ECO:0000256" key="2">
    <source>
        <dbReference type="RuleBase" id="RU003875"/>
    </source>
</evidence>
<dbReference type="EMBL" id="BMFT01000001">
    <property type="protein sequence ID" value="GGH14276.1"/>
    <property type="molecule type" value="Genomic_DNA"/>
</dbReference>
<dbReference type="RefSeq" id="WP_188536025.1">
    <property type="nucleotide sequence ID" value="NZ_BMFT01000001.1"/>
</dbReference>
<protein>
    <submittedName>
        <fullName evidence="4">General stress protein 20U</fullName>
    </submittedName>
</protein>
<dbReference type="PANTHER" id="PTHR42932">
    <property type="entry name" value="GENERAL STRESS PROTEIN 20U"/>
    <property type="match status" value="1"/>
</dbReference>
<dbReference type="InterPro" id="IPR002177">
    <property type="entry name" value="DPS_DNA-bd"/>
</dbReference>
<dbReference type="Proteomes" id="UP000659344">
    <property type="component" value="Unassembled WGS sequence"/>
</dbReference>
<comment type="similarity">
    <text evidence="1 2">Belongs to the Dps family.</text>
</comment>
<evidence type="ECO:0000313" key="4">
    <source>
        <dbReference type="EMBL" id="GGH14276.1"/>
    </source>
</evidence>
<name>A0ABQ1Y6Q6_9BACL</name>
<dbReference type="CDD" id="cd01043">
    <property type="entry name" value="DPS"/>
    <property type="match status" value="1"/>
</dbReference>
<gene>
    <name evidence="4" type="primary">dps</name>
    <name evidence="4" type="ORF">GCM10008013_07830</name>
</gene>
<sequence>MAKTDSGSSSKVSTTNLEKVLDEQVANLNVLYVKLHHYHWYVKGENFYTLHIKFEELYNEVTEMMDAIAERMLTLKGSPAATMKQYLKLATIQEASGKEESRMMVQNLIEDFATLCESFHEGIELADKNNDQVTSDLLTGFEGDLEKHMWMLRSFLG</sequence>
<dbReference type="InterPro" id="IPR012347">
    <property type="entry name" value="Ferritin-like"/>
</dbReference>
<comment type="caution">
    <text evidence="4">The sequence shown here is derived from an EMBL/GenBank/DDBJ whole genome shotgun (WGS) entry which is preliminary data.</text>
</comment>
<reference evidence="5" key="1">
    <citation type="journal article" date="2019" name="Int. J. Syst. Evol. Microbiol.">
        <title>The Global Catalogue of Microorganisms (GCM) 10K type strain sequencing project: providing services to taxonomists for standard genome sequencing and annotation.</title>
        <authorList>
            <consortium name="The Broad Institute Genomics Platform"/>
            <consortium name="The Broad Institute Genome Sequencing Center for Infectious Disease"/>
            <person name="Wu L."/>
            <person name="Ma J."/>
        </authorList>
    </citation>
    <scope>NUCLEOTIDE SEQUENCE [LARGE SCALE GENOMIC DNA]</scope>
    <source>
        <strain evidence="5">CGMCC 1.12769</strain>
    </source>
</reference>
<dbReference type="InterPro" id="IPR008331">
    <property type="entry name" value="Ferritin_DPS_dom"/>
</dbReference>
<dbReference type="InterPro" id="IPR009078">
    <property type="entry name" value="Ferritin-like_SF"/>
</dbReference>
<dbReference type="SUPFAM" id="SSF47240">
    <property type="entry name" value="Ferritin-like"/>
    <property type="match status" value="1"/>
</dbReference>
<evidence type="ECO:0000256" key="1">
    <source>
        <dbReference type="ARBA" id="ARBA00009497"/>
    </source>
</evidence>
<keyword evidence="5" id="KW-1185">Reference proteome</keyword>
<dbReference type="PIRSF" id="PIRSF005900">
    <property type="entry name" value="Dps"/>
    <property type="match status" value="1"/>
</dbReference>
<proteinExistence type="inferred from homology"/>
<feature type="domain" description="Ferritin/DPS" evidence="3">
    <location>
        <begin position="19"/>
        <end position="156"/>
    </location>
</feature>
<dbReference type="PRINTS" id="PR01346">
    <property type="entry name" value="HELNAPAPROT"/>
</dbReference>
<evidence type="ECO:0000259" key="3">
    <source>
        <dbReference type="Pfam" id="PF00210"/>
    </source>
</evidence>
<evidence type="ECO:0000313" key="5">
    <source>
        <dbReference type="Proteomes" id="UP000659344"/>
    </source>
</evidence>
<dbReference type="Pfam" id="PF00210">
    <property type="entry name" value="Ferritin"/>
    <property type="match status" value="1"/>
</dbReference>
<accession>A0ABQ1Y6Q6</accession>
<dbReference type="Gene3D" id="1.20.1260.10">
    <property type="match status" value="1"/>
</dbReference>